<gene>
    <name evidence="1" type="ORF">QN277_007319</name>
</gene>
<protein>
    <submittedName>
        <fullName evidence="1">Uncharacterized protein</fullName>
    </submittedName>
</protein>
<dbReference type="AlphaFoldDB" id="A0AAE1IVR3"/>
<accession>A0AAE1IVR3</accession>
<name>A0AAE1IVR3_9FABA</name>
<proteinExistence type="predicted"/>
<organism evidence="1 2">
    <name type="scientific">Acacia crassicarpa</name>
    <name type="common">northern wattle</name>
    <dbReference type="NCBI Taxonomy" id="499986"/>
    <lineage>
        <taxon>Eukaryota</taxon>
        <taxon>Viridiplantae</taxon>
        <taxon>Streptophyta</taxon>
        <taxon>Embryophyta</taxon>
        <taxon>Tracheophyta</taxon>
        <taxon>Spermatophyta</taxon>
        <taxon>Magnoliopsida</taxon>
        <taxon>eudicotyledons</taxon>
        <taxon>Gunneridae</taxon>
        <taxon>Pentapetalae</taxon>
        <taxon>rosids</taxon>
        <taxon>fabids</taxon>
        <taxon>Fabales</taxon>
        <taxon>Fabaceae</taxon>
        <taxon>Caesalpinioideae</taxon>
        <taxon>mimosoid clade</taxon>
        <taxon>Acacieae</taxon>
        <taxon>Acacia</taxon>
    </lineage>
</organism>
<sequence length="16" mass="1732">MISAFEMQTSLAQGFA</sequence>
<evidence type="ECO:0000313" key="2">
    <source>
        <dbReference type="Proteomes" id="UP001293593"/>
    </source>
</evidence>
<keyword evidence="2" id="KW-1185">Reference proteome</keyword>
<dbReference type="Proteomes" id="UP001293593">
    <property type="component" value="Unassembled WGS sequence"/>
</dbReference>
<comment type="caution">
    <text evidence="1">The sequence shown here is derived from an EMBL/GenBank/DDBJ whole genome shotgun (WGS) entry which is preliminary data.</text>
</comment>
<dbReference type="EMBL" id="JAWXYG010000012">
    <property type="protein sequence ID" value="KAK4257776.1"/>
    <property type="molecule type" value="Genomic_DNA"/>
</dbReference>
<evidence type="ECO:0000313" key="1">
    <source>
        <dbReference type="EMBL" id="KAK4257776.1"/>
    </source>
</evidence>
<reference evidence="1" key="1">
    <citation type="submission" date="2023-10" db="EMBL/GenBank/DDBJ databases">
        <title>Chromosome-level genome of the transformable northern wattle, Acacia crassicarpa.</title>
        <authorList>
            <person name="Massaro I."/>
            <person name="Sinha N.R."/>
            <person name="Poethig S."/>
            <person name="Leichty A.R."/>
        </authorList>
    </citation>
    <scope>NUCLEOTIDE SEQUENCE</scope>
    <source>
        <strain evidence="1">Acra3RX</strain>
        <tissue evidence="1">Leaf</tissue>
    </source>
</reference>